<evidence type="ECO:0000256" key="4">
    <source>
        <dbReference type="ARBA" id="ARBA00022989"/>
    </source>
</evidence>
<keyword evidence="6" id="KW-0325">Glycoprotein</keyword>
<keyword evidence="3 7" id="KW-0812">Transmembrane</keyword>
<evidence type="ECO:0000256" key="5">
    <source>
        <dbReference type="ARBA" id="ARBA00023136"/>
    </source>
</evidence>
<dbReference type="STRING" id="857967.G0QJL3"/>
<reference evidence="8 9" key="1">
    <citation type="submission" date="2011-07" db="EMBL/GenBank/DDBJ databases">
        <authorList>
            <person name="Coyne R."/>
            <person name="Brami D."/>
            <person name="Johnson J."/>
            <person name="Hostetler J."/>
            <person name="Hannick L."/>
            <person name="Clark T."/>
            <person name="Cassidy-Hanley D."/>
            <person name="Inman J."/>
        </authorList>
    </citation>
    <scope>NUCLEOTIDE SEQUENCE [LARGE SCALE GENOMIC DNA]</scope>
    <source>
        <strain evidence="8 9">G5</strain>
    </source>
</reference>
<gene>
    <name evidence="8" type="ORF">IMG5_006220</name>
</gene>
<organism evidence="8 9">
    <name type="scientific">Ichthyophthirius multifiliis</name>
    <name type="common">White spot disease agent</name>
    <name type="synonym">Ich</name>
    <dbReference type="NCBI Taxonomy" id="5932"/>
    <lineage>
        <taxon>Eukaryota</taxon>
        <taxon>Sar</taxon>
        <taxon>Alveolata</taxon>
        <taxon>Ciliophora</taxon>
        <taxon>Intramacronucleata</taxon>
        <taxon>Oligohymenophorea</taxon>
        <taxon>Hymenostomatida</taxon>
        <taxon>Ophryoglenina</taxon>
        <taxon>Ichthyophthirius</taxon>
    </lineage>
</organism>
<keyword evidence="9" id="KW-1185">Reference proteome</keyword>
<comment type="subcellular location">
    <subcellularLocation>
        <location evidence="1">Membrane</location>
        <topology evidence="1">Multi-pass membrane protein</topology>
    </subcellularLocation>
</comment>
<dbReference type="OrthoDB" id="292257at2759"/>
<evidence type="ECO:0000256" key="2">
    <source>
        <dbReference type="ARBA" id="ARBA00007168"/>
    </source>
</evidence>
<proteinExistence type="inferred from homology"/>
<dbReference type="InterPro" id="IPR007603">
    <property type="entry name" value="Choline_transptr-like"/>
</dbReference>
<feature type="transmembrane region" description="Helical" evidence="7">
    <location>
        <begin position="213"/>
        <end position="237"/>
    </location>
</feature>
<name>G0QJL3_ICHMU</name>
<accession>G0QJL3</accession>
<evidence type="ECO:0000313" key="9">
    <source>
        <dbReference type="Proteomes" id="UP000008983"/>
    </source>
</evidence>
<sequence length="331" mass="40154">MISQSELVDFQKHECKFKYRGERNFEYKFENPKDIKWKYIFFTALIIILIPSIYFVKKGNPNRISKPFDASGQQCGNGQLQEYPYIYFTTPDEKYLYRTVCVKTCPEIKYQPKPRDKLDCFPNTVVTSCQLNINYDQTKICMPTNTNYFYLVQSAFQISSFELFINDIKSSYLFLIIYAFLAIILVQYIYSYFQFIIYNRYSILYFIKFFPKITLYFFSLFSTIGLVAMATGLFLYLQKIQNLKEPQNYLLFFFIILKNKIHVFFYLQKNKKKIVIFRKFKKVENYQINLFKIKTRILHLLQLFQFLQYYIYYIHSIKQYSKDKYITNQIL</sequence>
<evidence type="ECO:0000256" key="3">
    <source>
        <dbReference type="ARBA" id="ARBA00022692"/>
    </source>
</evidence>
<dbReference type="Proteomes" id="UP000008983">
    <property type="component" value="Unassembled WGS sequence"/>
</dbReference>
<evidence type="ECO:0008006" key="10">
    <source>
        <dbReference type="Google" id="ProtNLM"/>
    </source>
</evidence>
<dbReference type="RefSeq" id="XP_004039898.1">
    <property type="nucleotide sequence ID" value="XM_004039850.1"/>
</dbReference>
<comment type="similarity">
    <text evidence="2">Belongs to the CTL (choline transporter-like) family.</text>
</comment>
<protein>
    <recommendedName>
        <fullName evidence="10">Transmembrane protein</fullName>
    </recommendedName>
</protein>
<dbReference type="PANTHER" id="PTHR12385:SF14">
    <property type="entry name" value="CHOLINE TRANSPORTER-LIKE 2"/>
    <property type="match status" value="1"/>
</dbReference>
<dbReference type="GeneID" id="14910787"/>
<evidence type="ECO:0000256" key="6">
    <source>
        <dbReference type="ARBA" id="ARBA00023180"/>
    </source>
</evidence>
<keyword evidence="5 7" id="KW-0472">Membrane</keyword>
<evidence type="ECO:0000313" key="8">
    <source>
        <dbReference type="EMBL" id="EGR34594.1"/>
    </source>
</evidence>
<feature type="transmembrane region" description="Helical" evidence="7">
    <location>
        <begin position="172"/>
        <end position="193"/>
    </location>
</feature>
<keyword evidence="4 7" id="KW-1133">Transmembrane helix</keyword>
<evidence type="ECO:0000256" key="1">
    <source>
        <dbReference type="ARBA" id="ARBA00004141"/>
    </source>
</evidence>
<dbReference type="EMBL" id="GL983071">
    <property type="protein sequence ID" value="EGR34594.1"/>
    <property type="molecule type" value="Genomic_DNA"/>
</dbReference>
<feature type="transmembrane region" description="Helical" evidence="7">
    <location>
        <begin position="249"/>
        <end position="267"/>
    </location>
</feature>
<feature type="transmembrane region" description="Helical" evidence="7">
    <location>
        <begin position="37"/>
        <end position="56"/>
    </location>
</feature>
<feature type="transmembrane region" description="Helical" evidence="7">
    <location>
        <begin position="297"/>
        <end position="314"/>
    </location>
</feature>
<dbReference type="AlphaFoldDB" id="G0QJL3"/>
<dbReference type="GO" id="GO:0022857">
    <property type="term" value="F:transmembrane transporter activity"/>
    <property type="evidence" value="ECO:0007669"/>
    <property type="project" value="InterPro"/>
</dbReference>
<evidence type="ECO:0000256" key="7">
    <source>
        <dbReference type="SAM" id="Phobius"/>
    </source>
</evidence>
<dbReference type="PANTHER" id="PTHR12385">
    <property type="entry name" value="CHOLINE TRANSPORTER-LIKE (SLC FAMILY 44)"/>
    <property type="match status" value="1"/>
</dbReference>
<dbReference type="InParanoid" id="G0QJL3"/>
<dbReference type="GO" id="GO:0016020">
    <property type="term" value="C:membrane"/>
    <property type="evidence" value="ECO:0007669"/>
    <property type="project" value="UniProtKB-SubCell"/>
</dbReference>